<reference evidence="5 6" key="1">
    <citation type="journal article" date="2013" name="Int. J. Syst. Evol. Microbiol.">
        <title>Chryseobacterium angstadtii sp. nov., isolated from a newt tank.</title>
        <authorList>
            <person name="Kirk K.E."/>
            <person name="Hoffman J.A."/>
            <person name="Smith K.A."/>
            <person name="Strahan B.L."/>
            <person name="Failor K.C."/>
            <person name="Krebs J.E."/>
            <person name="Gale A.N."/>
            <person name="Do T.D."/>
            <person name="Sontag T.C."/>
            <person name="Batties A.M."/>
            <person name="Mistiszyn K."/>
            <person name="Newman J.D."/>
        </authorList>
    </citation>
    <scope>NUCLEOTIDE SEQUENCE [LARGE SCALE GENOMIC DNA]</scope>
    <source>
        <strain evidence="5 6">KM</strain>
    </source>
</reference>
<protein>
    <submittedName>
        <fullName evidence="5">Arginase</fullName>
    </submittedName>
</protein>
<dbReference type="AlphaFoldDB" id="A0A0J7L791"/>
<dbReference type="GO" id="GO:0005737">
    <property type="term" value="C:cytoplasm"/>
    <property type="evidence" value="ECO:0007669"/>
    <property type="project" value="TreeGrafter"/>
</dbReference>
<comment type="similarity">
    <text evidence="4">Belongs to the arginase family.</text>
</comment>
<dbReference type="SUPFAM" id="SSF52768">
    <property type="entry name" value="Arginase/deacetylase"/>
    <property type="match status" value="1"/>
</dbReference>
<name>A0A0J7L791_9FLAO</name>
<evidence type="ECO:0000256" key="1">
    <source>
        <dbReference type="ARBA" id="ARBA00022723"/>
    </source>
</evidence>
<proteinExistence type="inferred from homology"/>
<keyword evidence="6" id="KW-1185">Reference proteome</keyword>
<gene>
    <name evidence="5" type="ORF">ACM46_11985</name>
</gene>
<evidence type="ECO:0000313" key="5">
    <source>
        <dbReference type="EMBL" id="KMQ64920.1"/>
    </source>
</evidence>
<evidence type="ECO:0000256" key="4">
    <source>
        <dbReference type="PROSITE-ProRule" id="PRU00742"/>
    </source>
</evidence>
<dbReference type="PATRIC" id="fig|558151.6.peg.2529"/>
<comment type="caution">
    <text evidence="5">The sequence shown here is derived from an EMBL/GenBank/DDBJ whole genome shotgun (WGS) entry which is preliminary data.</text>
</comment>
<dbReference type="RefSeq" id="WP_048506859.1">
    <property type="nucleotide sequence ID" value="NZ_LFND01000003.1"/>
</dbReference>
<keyword evidence="1" id="KW-0479">Metal-binding</keyword>
<organism evidence="5 6">
    <name type="scientific">Chryseobacterium angstadtii</name>
    <dbReference type="NCBI Taxonomy" id="558151"/>
    <lineage>
        <taxon>Bacteria</taxon>
        <taxon>Pseudomonadati</taxon>
        <taxon>Bacteroidota</taxon>
        <taxon>Flavobacteriia</taxon>
        <taxon>Flavobacteriales</taxon>
        <taxon>Weeksellaceae</taxon>
        <taxon>Chryseobacterium group</taxon>
        <taxon>Chryseobacterium</taxon>
    </lineage>
</organism>
<keyword evidence="3" id="KW-0464">Manganese</keyword>
<evidence type="ECO:0000256" key="2">
    <source>
        <dbReference type="ARBA" id="ARBA00022801"/>
    </source>
</evidence>
<dbReference type="GO" id="GO:0004053">
    <property type="term" value="F:arginase activity"/>
    <property type="evidence" value="ECO:0007669"/>
    <property type="project" value="TreeGrafter"/>
</dbReference>
<dbReference type="Proteomes" id="UP000036261">
    <property type="component" value="Unassembled WGS sequence"/>
</dbReference>
<dbReference type="Pfam" id="PF00491">
    <property type="entry name" value="Arginase"/>
    <property type="match status" value="1"/>
</dbReference>
<dbReference type="STRING" id="558151.ACM46_11985"/>
<dbReference type="PROSITE" id="PS51409">
    <property type="entry name" value="ARGINASE_2"/>
    <property type="match status" value="1"/>
</dbReference>
<evidence type="ECO:0000256" key="3">
    <source>
        <dbReference type="ARBA" id="ARBA00023211"/>
    </source>
</evidence>
<evidence type="ECO:0000313" key="6">
    <source>
        <dbReference type="Proteomes" id="UP000036261"/>
    </source>
</evidence>
<dbReference type="GO" id="GO:0030145">
    <property type="term" value="F:manganese ion binding"/>
    <property type="evidence" value="ECO:0007669"/>
    <property type="project" value="TreeGrafter"/>
</dbReference>
<dbReference type="InterPro" id="IPR023696">
    <property type="entry name" value="Ureohydrolase_dom_sf"/>
</dbReference>
<dbReference type="OrthoDB" id="9789727at2"/>
<dbReference type="PANTHER" id="PTHR43782">
    <property type="entry name" value="ARGINASE"/>
    <property type="match status" value="1"/>
</dbReference>
<sequence>MKKAIQIFEFPFNLGLKKKDHETEPGVKKLPDWLRKLGFHQEISPTDVFRLDTPKYSMNLDQESGVLNADIIVEYAQKQANLILDNHEKNSFSIMLGGDCSILIGTALALKKLGNFGLFYLDGHTDFIPPHLSSTSAAAGMDLAIITGTGPEKLTNLQGLQPYFKEENIFCVGNAETDDKEYVQQIVDSDIHYFDLYQLRKNGFRKTEDDFLKMIDSKSLDGFFIHFDVDVLKDELMPAVDSRMEAGIDYENLREILVPLVHSPSCFGIEITILDPDYDESGTFTQMFIKNLIQIIKNKED</sequence>
<dbReference type="EMBL" id="LFND01000003">
    <property type="protein sequence ID" value="KMQ64920.1"/>
    <property type="molecule type" value="Genomic_DNA"/>
</dbReference>
<dbReference type="Gene3D" id="3.40.800.10">
    <property type="entry name" value="Ureohydrolase domain"/>
    <property type="match status" value="1"/>
</dbReference>
<dbReference type="InterPro" id="IPR006035">
    <property type="entry name" value="Ureohydrolase"/>
</dbReference>
<dbReference type="PANTHER" id="PTHR43782:SF3">
    <property type="entry name" value="ARGINASE"/>
    <property type="match status" value="1"/>
</dbReference>
<dbReference type="CDD" id="cd09999">
    <property type="entry name" value="Arginase-like_1"/>
    <property type="match status" value="1"/>
</dbReference>
<accession>A0A0J7L791</accession>
<keyword evidence="2" id="KW-0378">Hydrolase</keyword>